<organism evidence="4">
    <name type="scientific">Nicotiana tabacum</name>
    <name type="common">Common tobacco</name>
    <dbReference type="NCBI Taxonomy" id="4097"/>
    <lineage>
        <taxon>Eukaryota</taxon>
        <taxon>Viridiplantae</taxon>
        <taxon>Streptophyta</taxon>
        <taxon>Embryophyta</taxon>
        <taxon>Tracheophyta</taxon>
        <taxon>Spermatophyta</taxon>
        <taxon>Magnoliopsida</taxon>
        <taxon>eudicotyledons</taxon>
        <taxon>Gunneridae</taxon>
        <taxon>Pentapetalae</taxon>
        <taxon>asterids</taxon>
        <taxon>lamiids</taxon>
        <taxon>Solanales</taxon>
        <taxon>Solanaceae</taxon>
        <taxon>Nicotianoideae</taxon>
        <taxon>Nicotianeae</taxon>
        <taxon>Nicotiana</taxon>
    </lineage>
</organism>
<reference evidence="4" key="1">
    <citation type="submission" date="2025-08" db="UniProtKB">
        <authorList>
            <consortium name="RefSeq"/>
        </authorList>
    </citation>
    <scope>IDENTIFICATION</scope>
</reference>
<dbReference type="GO" id="GO:0006629">
    <property type="term" value="P:lipid metabolic process"/>
    <property type="evidence" value="ECO:0007669"/>
    <property type="project" value="InterPro"/>
</dbReference>
<dbReference type="SMR" id="A0A1S4CZS3"/>
<dbReference type="PANTHER" id="PTHR47418">
    <property type="entry name" value="ALPHA/BETA-HYDROLASES SUPERFAMILY PROTEIN"/>
    <property type="match status" value="1"/>
</dbReference>
<keyword evidence="1" id="KW-0378">Hydrolase</keyword>
<dbReference type="SUPFAM" id="SSF53474">
    <property type="entry name" value="alpha/beta-Hydrolases"/>
    <property type="match status" value="1"/>
</dbReference>
<dbReference type="InterPro" id="IPR002921">
    <property type="entry name" value="Fungal_lipase-type"/>
</dbReference>
<dbReference type="STRING" id="4097.A0A1S4CZS3"/>
<sequence length="558" mass="62646">MHERVYVRVSKMMAYKSTKRLFNNTDLRIVISRKQVFCQKFVYNILSRCQSHWSNSEKASYSGFKEGKVNYQVTEKPEENSIGHGPRQSSFNVVNDDLNSNKWKLELAWLSKALEPAVQLCRSVLPTGNVIGDKLPPTNRSLAEIFASIQRSKLGLQDWSLSDLTIGLYLIYLQQASTSAVEDVKGEEISSELIVQDLIYHLELAKGSYKANPAAIARNTMLRESNVIKFIKSSDVLRPGYYMGIDHRKKLVILVIRGTHTVYDLITDIISSSDEEITFEGYSTHFGTAEAARWFLNYELDTIRNCLKKHKGFRLRLVGHSLGGATASLLAIMLRQRSFQELGFSPDIVSAIGYGTPPCVSKELAENCSEYVTTAVMQGDIIPRLSVTSLTRLRNEILQTNWVSVLQKEDWRGVIDLFTNAKQVVSSVQDVAWKLADYTKLPGNAKYSANSGVQPSPITSKPSGNATSLVRREEAGSKVADELFVPGSLYYLKRNADARINGNSGEYFTLLKRHPGEHFQRILLSSNIISDHKCEGYYYALRDVLKGLPGSPDEAIFR</sequence>
<feature type="region of interest" description="Disordered" evidence="2">
    <location>
        <begin position="449"/>
        <end position="473"/>
    </location>
</feature>
<proteinExistence type="predicted"/>
<dbReference type="AlphaFoldDB" id="A0A1S4CZS3"/>
<dbReference type="Gene3D" id="3.40.50.1820">
    <property type="entry name" value="alpha/beta hydrolase"/>
    <property type="match status" value="1"/>
</dbReference>
<name>A0A1S4CZS3_TOBAC</name>
<evidence type="ECO:0000313" key="4">
    <source>
        <dbReference type="RefSeq" id="XP_016506489.1"/>
    </source>
</evidence>
<accession>A0A1S4CZS3</accession>
<evidence type="ECO:0000259" key="3">
    <source>
        <dbReference type="Pfam" id="PF01764"/>
    </source>
</evidence>
<dbReference type="RefSeq" id="XP_016506489.1">
    <property type="nucleotide sequence ID" value="XM_016651003.1"/>
</dbReference>
<dbReference type="Pfam" id="PF01764">
    <property type="entry name" value="Lipase_3"/>
    <property type="match status" value="1"/>
</dbReference>
<dbReference type="GO" id="GO:0016787">
    <property type="term" value="F:hydrolase activity"/>
    <property type="evidence" value="ECO:0007669"/>
    <property type="project" value="UniProtKB-KW"/>
</dbReference>
<dbReference type="OMA" id="RKMPREE"/>
<dbReference type="InterPro" id="IPR029058">
    <property type="entry name" value="AB_hydrolase_fold"/>
</dbReference>
<dbReference type="CDD" id="cd00519">
    <property type="entry name" value="Lipase_3"/>
    <property type="match status" value="1"/>
</dbReference>
<feature type="compositionally biased region" description="Polar residues" evidence="2">
    <location>
        <begin position="449"/>
        <end position="468"/>
    </location>
</feature>
<evidence type="ECO:0000256" key="2">
    <source>
        <dbReference type="SAM" id="MobiDB-lite"/>
    </source>
</evidence>
<feature type="domain" description="Fungal lipase-type" evidence="3">
    <location>
        <begin position="254"/>
        <end position="387"/>
    </location>
</feature>
<dbReference type="PaxDb" id="4097-A0A1S4CZS3"/>
<dbReference type="OrthoDB" id="438440at2759"/>
<gene>
    <name evidence="4" type="primary">LOC107824257</name>
</gene>
<evidence type="ECO:0000256" key="1">
    <source>
        <dbReference type="ARBA" id="ARBA00022801"/>
    </source>
</evidence>
<dbReference type="KEGG" id="nta:107824257"/>
<protein>
    <recommendedName>
        <fullName evidence="3">Fungal lipase-type domain-containing protein</fullName>
    </recommendedName>
</protein>